<feature type="region of interest" description="Disordered" evidence="1">
    <location>
        <begin position="1"/>
        <end position="21"/>
    </location>
</feature>
<dbReference type="Gene3D" id="2.60.120.580">
    <property type="entry name" value="Acetamidase/Formamidase-like domains"/>
    <property type="match status" value="1"/>
</dbReference>
<dbReference type="AlphaFoldDB" id="A0A645D0W4"/>
<protein>
    <submittedName>
        <fullName evidence="2">Formamidase</fullName>
        <ecNumber evidence="2">3.5.1.49</ecNumber>
    </submittedName>
</protein>
<sequence>MIGVIGTTPKNGDAVKTDTPREHGGNMDCRLIQAGSCLYLPVHTEGALLALGDLHALMADGEVMICGLETRGKVTLKVSVIKERYLPTPFLVVDDQVMTIQSANTLDEASRLASEKMHEFLLVATKQSINRVAMLMSLLSHMTICQVVDPLKTVRMSFPVKVLEQYGYRLP</sequence>
<reference evidence="2" key="1">
    <citation type="submission" date="2019-08" db="EMBL/GenBank/DDBJ databases">
        <authorList>
            <person name="Kucharzyk K."/>
            <person name="Murdoch R.W."/>
            <person name="Higgins S."/>
            <person name="Loffler F."/>
        </authorList>
    </citation>
    <scope>NUCLEOTIDE SEQUENCE</scope>
</reference>
<dbReference type="SUPFAM" id="SSF141130">
    <property type="entry name" value="Acetamidase/Formamidase-like"/>
    <property type="match status" value="1"/>
</dbReference>
<comment type="caution">
    <text evidence="2">The sequence shown here is derived from an EMBL/GenBank/DDBJ whole genome shotgun (WGS) entry which is preliminary data.</text>
</comment>
<dbReference type="Gene3D" id="3.10.28.20">
    <property type="entry name" value="Acetamidase/Formamidase-like domains"/>
    <property type="match status" value="1"/>
</dbReference>
<evidence type="ECO:0000256" key="1">
    <source>
        <dbReference type="SAM" id="MobiDB-lite"/>
    </source>
</evidence>
<dbReference type="InterPro" id="IPR004304">
    <property type="entry name" value="FmdA_AmdA"/>
</dbReference>
<dbReference type="Pfam" id="PF03069">
    <property type="entry name" value="FmdA_AmdA"/>
    <property type="match status" value="1"/>
</dbReference>
<dbReference type="PANTHER" id="PTHR31891:SF1">
    <property type="entry name" value="FORMAMIDASE C869.04-RELATED"/>
    <property type="match status" value="1"/>
</dbReference>
<dbReference type="PANTHER" id="PTHR31891">
    <property type="entry name" value="FORMAMIDASE C869.04-RELATED"/>
    <property type="match status" value="1"/>
</dbReference>
<organism evidence="2">
    <name type="scientific">bioreactor metagenome</name>
    <dbReference type="NCBI Taxonomy" id="1076179"/>
    <lineage>
        <taxon>unclassified sequences</taxon>
        <taxon>metagenomes</taxon>
        <taxon>ecological metagenomes</taxon>
    </lineage>
</organism>
<dbReference type="EMBL" id="VSSQ01031529">
    <property type="protein sequence ID" value="MPM82442.1"/>
    <property type="molecule type" value="Genomic_DNA"/>
</dbReference>
<dbReference type="GO" id="GO:0004328">
    <property type="term" value="F:formamidase activity"/>
    <property type="evidence" value="ECO:0007669"/>
    <property type="project" value="UniProtKB-EC"/>
</dbReference>
<proteinExistence type="predicted"/>
<keyword evidence="2" id="KW-0378">Hydrolase</keyword>
<accession>A0A645D0W4</accession>
<name>A0A645D0W4_9ZZZZ</name>
<gene>
    <name evidence="2" type="primary">fmdA_2</name>
    <name evidence="2" type="ORF">SDC9_129503</name>
</gene>
<dbReference type="EC" id="3.5.1.49" evidence="2"/>
<evidence type="ECO:0000313" key="2">
    <source>
        <dbReference type="EMBL" id="MPM82442.1"/>
    </source>
</evidence>